<evidence type="ECO:0000256" key="6">
    <source>
        <dbReference type="ARBA" id="ARBA00022989"/>
    </source>
</evidence>
<feature type="transmembrane region" description="Helical" evidence="8">
    <location>
        <begin position="265"/>
        <end position="282"/>
    </location>
</feature>
<sequence length="498" mass="57724">MAKKLNTTVLKKFRSFSLKILDWKRVLFILVVVSVFIRFPFFFRDYIDRDESTFILMGQSWVNGYLPYIQLWDLKPPITFLYFATIIKLFGKSFFAIRLFGSFMVALTALFTYGIATKITSKKVAFWAAIFCVFFQSLFGSLQGVMSEHICTLFFVAALFILFLKEEGKWFFTAGLLLGLSVMTKLNMAYPVLCLGLYFFWEGLHKKQIWTNIKYLIFMGIGFLTTVLLTLLPYYLQGESDIWWKSIVEAPLAYSEGKFHSPWKTLPYVGTIAILLGSGYYFKLIDRKSKQIRLLIVVVVGILLSYIQAGKVNGHYLIQLYPFVLIPLAMAVAKLPFITEKYRPLIIALLILIPMESYLEYANIISNKVQKASFYNGEGIDVPRYILEHELETKNIFFTEYHIGYWVLGVNPPTKAATHPSNITREELFPYMDNPRKTGIEELKYIMDVVRPKVLVAREGKKIFDKKLVEYNTYIDAYLKKHYELTATVGRGLIYQRL</sequence>
<feature type="transmembrane region" description="Helical" evidence="8">
    <location>
        <begin position="170"/>
        <end position="201"/>
    </location>
</feature>
<evidence type="ECO:0000313" key="10">
    <source>
        <dbReference type="EMBL" id="MEC4264846.1"/>
    </source>
</evidence>
<keyword evidence="3 10" id="KW-0328">Glycosyltransferase</keyword>
<dbReference type="GO" id="GO:0016757">
    <property type="term" value="F:glycosyltransferase activity"/>
    <property type="evidence" value="ECO:0007669"/>
    <property type="project" value="UniProtKB-KW"/>
</dbReference>
<dbReference type="PANTHER" id="PTHR33908:SF11">
    <property type="entry name" value="MEMBRANE PROTEIN"/>
    <property type="match status" value="1"/>
</dbReference>
<dbReference type="RefSeq" id="WP_326277423.1">
    <property type="nucleotide sequence ID" value="NZ_JAYKYV010000003.1"/>
</dbReference>
<comment type="caution">
    <text evidence="10">The sequence shown here is derived from an EMBL/GenBank/DDBJ whole genome shotgun (WGS) entry which is preliminary data.</text>
</comment>
<feature type="transmembrane region" description="Helical" evidence="8">
    <location>
        <begin position="294"/>
        <end position="310"/>
    </location>
</feature>
<dbReference type="EC" id="2.4.-.-" evidence="10"/>
<dbReference type="EMBL" id="JAYMGW010000003">
    <property type="protein sequence ID" value="MEC4264846.1"/>
    <property type="molecule type" value="Genomic_DNA"/>
</dbReference>
<evidence type="ECO:0000313" key="11">
    <source>
        <dbReference type="Proteomes" id="UP001355298"/>
    </source>
</evidence>
<dbReference type="Proteomes" id="UP001355298">
    <property type="component" value="Unassembled WGS sequence"/>
</dbReference>
<dbReference type="InterPro" id="IPR038731">
    <property type="entry name" value="RgtA/B/C-like"/>
</dbReference>
<proteinExistence type="predicted"/>
<feature type="transmembrane region" description="Helical" evidence="8">
    <location>
        <begin position="21"/>
        <end position="42"/>
    </location>
</feature>
<evidence type="ECO:0000256" key="2">
    <source>
        <dbReference type="ARBA" id="ARBA00022475"/>
    </source>
</evidence>
<dbReference type="InterPro" id="IPR050297">
    <property type="entry name" value="LipidA_mod_glycosyltrf_83"/>
</dbReference>
<evidence type="ECO:0000256" key="7">
    <source>
        <dbReference type="ARBA" id="ARBA00023136"/>
    </source>
</evidence>
<evidence type="ECO:0000256" key="5">
    <source>
        <dbReference type="ARBA" id="ARBA00022692"/>
    </source>
</evidence>
<keyword evidence="4 10" id="KW-0808">Transferase</keyword>
<evidence type="ECO:0000259" key="9">
    <source>
        <dbReference type="Pfam" id="PF13231"/>
    </source>
</evidence>
<evidence type="ECO:0000256" key="3">
    <source>
        <dbReference type="ARBA" id="ARBA00022676"/>
    </source>
</evidence>
<reference evidence="10 11" key="1">
    <citation type="submission" date="2024-01" db="EMBL/GenBank/DDBJ databases">
        <title>The strains designed SYSU M86414 and SYSU M84420 isolated from the marine sediment in San Sha City (Hainan Province, China).</title>
        <authorList>
            <person name="Guo D."/>
        </authorList>
    </citation>
    <scope>NUCLEOTIDE SEQUENCE [LARGE SCALE GENOMIC DNA]</scope>
    <source>
        <strain evidence="10 11">SYSU M84420</strain>
    </source>
</reference>
<protein>
    <submittedName>
        <fullName evidence="10">Glycosyltransferase family 39 protein</fullName>
        <ecNumber evidence="10">2.4.-.-</ecNumber>
    </submittedName>
</protein>
<evidence type="ECO:0000256" key="8">
    <source>
        <dbReference type="SAM" id="Phobius"/>
    </source>
</evidence>
<feature type="transmembrane region" description="Helical" evidence="8">
    <location>
        <begin position="95"/>
        <end position="113"/>
    </location>
</feature>
<keyword evidence="6 8" id="KW-1133">Transmembrane helix</keyword>
<feature type="domain" description="Glycosyltransferase RgtA/B/C/D-like" evidence="9">
    <location>
        <begin position="75"/>
        <end position="225"/>
    </location>
</feature>
<accession>A0ABU6IP38</accession>
<feature type="transmembrane region" description="Helical" evidence="8">
    <location>
        <begin position="213"/>
        <end position="236"/>
    </location>
</feature>
<comment type="subcellular location">
    <subcellularLocation>
        <location evidence="1">Cell membrane</location>
        <topology evidence="1">Multi-pass membrane protein</topology>
    </subcellularLocation>
</comment>
<keyword evidence="7 8" id="KW-0472">Membrane</keyword>
<organism evidence="10 11">
    <name type="scientific">Flagellimonas halotolerans</name>
    <dbReference type="NCBI Taxonomy" id="3112164"/>
    <lineage>
        <taxon>Bacteria</taxon>
        <taxon>Pseudomonadati</taxon>
        <taxon>Bacteroidota</taxon>
        <taxon>Flavobacteriia</taxon>
        <taxon>Flavobacteriales</taxon>
        <taxon>Flavobacteriaceae</taxon>
        <taxon>Flagellimonas</taxon>
    </lineage>
</organism>
<name>A0ABU6IP38_9FLAO</name>
<dbReference type="PANTHER" id="PTHR33908">
    <property type="entry name" value="MANNOSYLTRANSFERASE YKCB-RELATED"/>
    <property type="match status" value="1"/>
</dbReference>
<keyword evidence="11" id="KW-1185">Reference proteome</keyword>
<evidence type="ECO:0000256" key="4">
    <source>
        <dbReference type="ARBA" id="ARBA00022679"/>
    </source>
</evidence>
<keyword evidence="5 8" id="KW-0812">Transmembrane</keyword>
<gene>
    <name evidence="10" type="ORF">VOP03_05750</name>
</gene>
<feature type="transmembrane region" description="Helical" evidence="8">
    <location>
        <begin position="125"/>
        <end position="142"/>
    </location>
</feature>
<feature type="transmembrane region" description="Helical" evidence="8">
    <location>
        <begin position="316"/>
        <end position="333"/>
    </location>
</feature>
<keyword evidence="2" id="KW-1003">Cell membrane</keyword>
<evidence type="ECO:0000256" key="1">
    <source>
        <dbReference type="ARBA" id="ARBA00004651"/>
    </source>
</evidence>
<dbReference type="Pfam" id="PF13231">
    <property type="entry name" value="PMT_2"/>
    <property type="match status" value="1"/>
</dbReference>